<protein>
    <submittedName>
        <fullName evidence="1">Uncharacterized protein</fullName>
    </submittedName>
</protein>
<sequence length="46" mass="5305">NFGSLIGEATAERINMKLVRHIRAKKFAKLKYAAVTWLKVYLADLR</sequence>
<dbReference type="AlphaFoldDB" id="A0A1B6NR99"/>
<gene>
    <name evidence="1" type="ORF">MGSAQ_002525</name>
</gene>
<dbReference type="EMBL" id="AYSL01001446">
    <property type="protein sequence ID" value="KTF05979.1"/>
    <property type="molecule type" value="Genomic_DNA"/>
</dbReference>
<comment type="caution">
    <text evidence="1">The sequence shown here is derived from an EMBL/GenBank/DDBJ whole genome shotgun (WGS) entry which is preliminary data.</text>
</comment>
<evidence type="ECO:0000313" key="1">
    <source>
        <dbReference type="EMBL" id="KTF05979.1"/>
    </source>
</evidence>
<accession>A0A1B6NR99</accession>
<reference evidence="1" key="1">
    <citation type="submission" date="2013-11" db="EMBL/GenBank/DDBJ databases">
        <title>Microbial diversity, functional groups and degradation webs in Northern and Southern Mediterranean and Red Sea marine crude oil polluted sites.</title>
        <authorList>
            <person name="Daffonchio D."/>
            <person name="Mapelli F."/>
            <person name="Ferrer M."/>
            <person name="Richter M."/>
            <person name="Cherif A."/>
            <person name="Malkawi H.I."/>
            <person name="Yakimov M.M."/>
            <person name="Abdel-Fattah Y.R."/>
            <person name="Blaghen M."/>
            <person name="Golyshin P.N."/>
            <person name="Kalogerakis N."/>
            <person name="Boon N."/>
            <person name="Magagnini M."/>
            <person name="Fava F."/>
        </authorList>
    </citation>
    <scope>NUCLEOTIDE SEQUENCE</scope>
</reference>
<proteinExistence type="predicted"/>
<organism evidence="1">
    <name type="scientific">marine sediment metagenome</name>
    <dbReference type="NCBI Taxonomy" id="412755"/>
    <lineage>
        <taxon>unclassified sequences</taxon>
        <taxon>metagenomes</taxon>
        <taxon>ecological metagenomes</taxon>
    </lineage>
</organism>
<name>A0A1B6NR99_9ZZZZ</name>
<feature type="non-terminal residue" evidence="1">
    <location>
        <position position="1"/>
    </location>
</feature>